<dbReference type="Proteomes" id="UP000829116">
    <property type="component" value="Chromosome"/>
</dbReference>
<gene>
    <name evidence="1" type="ORF">MNY72_09660</name>
</gene>
<evidence type="ECO:0000313" key="1">
    <source>
        <dbReference type="EMBL" id="UNH29648.1"/>
    </source>
</evidence>
<name>A0A9Q8PYN3_9GAMM</name>
<accession>A0A9Q8PYN3</accession>
<protein>
    <submittedName>
        <fullName evidence="1">Uncharacterized protein</fullName>
    </submittedName>
</protein>
<organism evidence="1 2">
    <name type="scientific">Moellerella wisconsensis</name>
    <dbReference type="NCBI Taxonomy" id="158849"/>
    <lineage>
        <taxon>Bacteria</taxon>
        <taxon>Pseudomonadati</taxon>
        <taxon>Pseudomonadota</taxon>
        <taxon>Gammaproteobacteria</taxon>
        <taxon>Enterobacterales</taxon>
        <taxon>Morganellaceae</taxon>
        <taxon>Moellerella</taxon>
    </lineage>
</organism>
<dbReference type="EMBL" id="CP093245">
    <property type="protein sequence ID" value="UNH29648.1"/>
    <property type="molecule type" value="Genomic_DNA"/>
</dbReference>
<proteinExistence type="predicted"/>
<sequence>MRYPTSSISIWFGLPSDLGALCEVLGVPLDKAKNKEDKALIQLFCKPRPKNLALRRATSKTSENVLLLTQV</sequence>
<dbReference type="AlphaFoldDB" id="A0A9Q8PYN3"/>
<reference evidence="1" key="1">
    <citation type="submission" date="2022-03" db="EMBL/GenBank/DDBJ databases">
        <title>ESBL-producing Moellerella wisconsensis and Escherichia marmotae isolated from wild game meat.</title>
        <authorList>
            <person name="Biggel M."/>
        </authorList>
    </citation>
    <scope>NUCLEOTIDE SEQUENCE</scope>
    <source>
        <strain evidence="1">W51</strain>
    </source>
</reference>
<evidence type="ECO:0000313" key="2">
    <source>
        <dbReference type="Proteomes" id="UP000829116"/>
    </source>
</evidence>